<sequence length="328" mass="33166">MRLGVVLGMGAILAFVVLASLSVGSNPIPLGRAWTLLLHPDGSQASVVLHDLRVPRTVVGLVVGAALGVAGSLMQSLTRNPLADPGFLGVNAGAGLAVVLAVAVAGLTGVWFYLWFAFAGAAAASVAVYALGVAGRQSATPVRLALAGMAISAALSALTQTVILADKTAFNEFRFWVVGSLEGRGWSVLAATGPFIAIGGLLALLLGPALNALALGDETGRALGVRVTRTRALTMIAVTLLCGAATAAVGPLTFVGLAVPLTARALVGTDQRWIAVACLVLGPAWLLAADVLARVVVAPEEVQVGIVSALAGAPFFVALVRRHKVAQL</sequence>
<keyword evidence="6 8" id="KW-1133">Transmembrane helix</keyword>
<accession>A0A077LZM6</accession>
<keyword evidence="7 8" id="KW-0472">Membrane</keyword>
<dbReference type="Gene3D" id="1.10.3470.10">
    <property type="entry name" value="ABC transporter involved in vitamin B12 uptake, BtuC"/>
    <property type="match status" value="1"/>
</dbReference>
<dbReference type="GO" id="GO:0005886">
    <property type="term" value="C:plasma membrane"/>
    <property type="evidence" value="ECO:0007669"/>
    <property type="project" value="UniProtKB-SubCell"/>
</dbReference>
<dbReference type="SUPFAM" id="SSF81345">
    <property type="entry name" value="ABC transporter involved in vitamin B12 uptake, BtuC"/>
    <property type="match status" value="1"/>
</dbReference>
<feature type="transmembrane region" description="Helical" evidence="8">
    <location>
        <begin position="235"/>
        <end position="261"/>
    </location>
</feature>
<feature type="transmembrane region" description="Helical" evidence="8">
    <location>
        <begin position="112"/>
        <end position="132"/>
    </location>
</feature>
<dbReference type="Pfam" id="PF01032">
    <property type="entry name" value="FecCD"/>
    <property type="match status" value="1"/>
</dbReference>
<dbReference type="InterPro" id="IPR037294">
    <property type="entry name" value="ABC_BtuC-like"/>
</dbReference>
<proteinExistence type="inferred from homology"/>
<feature type="transmembrane region" description="Helical" evidence="8">
    <location>
        <begin position="185"/>
        <end position="214"/>
    </location>
</feature>
<dbReference type="PANTHER" id="PTHR30472:SF1">
    <property type="entry name" value="FE(3+) DICITRATE TRANSPORT SYSTEM PERMEASE PROTEIN FECC-RELATED"/>
    <property type="match status" value="1"/>
</dbReference>
<evidence type="ECO:0000256" key="3">
    <source>
        <dbReference type="ARBA" id="ARBA00022448"/>
    </source>
</evidence>
<evidence type="ECO:0000256" key="8">
    <source>
        <dbReference type="SAM" id="Phobius"/>
    </source>
</evidence>
<evidence type="ECO:0000313" key="10">
    <source>
        <dbReference type="Proteomes" id="UP000035721"/>
    </source>
</evidence>
<evidence type="ECO:0000313" key="9">
    <source>
        <dbReference type="EMBL" id="CCH78327.1"/>
    </source>
</evidence>
<evidence type="ECO:0000256" key="2">
    <source>
        <dbReference type="ARBA" id="ARBA00007935"/>
    </source>
</evidence>
<dbReference type="PANTHER" id="PTHR30472">
    <property type="entry name" value="FERRIC ENTEROBACTIN TRANSPORT SYSTEM PERMEASE PROTEIN"/>
    <property type="match status" value="1"/>
</dbReference>
<dbReference type="FunFam" id="1.10.3470.10:FF:000001">
    <property type="entry name" value="Vitamin B12 ABC transporter permease BtuC"/>
    <property type="match status" value="1"/>
</dbReference>
<keyword evidence="4" id="KW-1003">Cell membrane</keyword>
<dbReference type="InterPro" id="IPR000522">
    <property type="entry name" value="ABC_transptr_permease_BtuC"/>
</dbReference>
<gene>
    <name evidence="9" type="primary">fepD</name>
    <name evidence="9" type="ORF">BN12_2760001</name>
</gene>
<evidence type="ECO:0000256" key="5">
    <source>
        <dbReference type="ARBA" id="ARBA00022692"/>
    </source>
</evidence>
<dbReference type="CDD" id="cd06550">
    <property type="entry name" value="TM_ABC_iron-siderophores_like"/>
    <property type="match status" value="1"/>
</dbReference>
<name>A0A077LZM6_9MICO</name>
<dbReference type="GO" id="GO:0033214">
    <property type="term" value="P:siderophore-iron import into cell"/>
    <property type="evidence" value="ECO:0007669"/>
    <property type="project" value="TreeGrafter"/>
</dbReference>
<dbReference type="AlphaFoldDB" id="A0A077LZM6"/>
<feature type="transmembrane region" description="Helical" evidence="8">
    <location>
        <begin position="273"/>
        <end position="292"/>
    </location>
</feature>
<evidence type="ECO:0000256" key="4">
    <source>
        <dbReference type="ARBA" id="ARBA00022475"/>
    </source>
</evidence>
<dbReference type="EMBL" id="CAJB01000197">
    <property type="protein sequence ID" value="CCH78327.1"/>
    <property type="molecule type" value="Genomic_DNA"/>
</dbReference>
<keyword evidence="5 8" id="KW-0812">Transmembrane</keyword>
<protein>
    <submittedName>
        <fullName evidence="9">Iron-enterobactin transporter subunit membrane component of ABC superfamily</fullName>
    </submittedName>
</protein>
<feature type="transmembrane region" description="Helical" evidence="8">
    <location>
        <begin position="57"/>
        <end position="74"/>
    </location>
</feature>
<comment type="subcellular location">
    <subcellularLocation>
        <location evidence="1">Cell membrane</location>
        <topology evidence="1">Multi-pass membrane protein</topology>
    </subcellularLocation>
</comment>
<evidence type="ECO:0000256" key="6">
    <source>
        <dbReference type="ARBA" id="ARBA00022989"/>
    </source>
</evidence>
<keyword evidence="3" id="KW-0813">Transport</keyword>
<organism evidence="9 10">
    <name type="scientific">Nostocoides japonicum T1-X7</name>
    <dbReference type="NCBI Taxonomy" id="1194083"/>
    <lineage>
        <taxon>Bacteria</taxon>
        <taxon>Bacillati</taxon>
        <taxon>Actinomycetota</taxon>
        <taxon>Actinomycetes</taxon>
        <taxon>Micrococcales</taxon>
        <taxon>Intrasporangiaceae</taxon>
        <taxon>Nostocoides</taxon>
    </lineage>
</organism>
<keyword evidence="10" id="KW-1185">Reference proteome</keyword>
<feature type="transmembrane region" description="Helical" evidence="8">
    <location>
        <begin position="86"/>
        <end position="106"/>
    </location>
</feature>
<evidence type="ECO:0000256" key="7">
    <source>
        <dbReference type="ARBA" id="ARBA00023136"/>
    </source>
</evidence>
<evidence type="ECO:0000256" key="1">
    <source>
        <dbReference type="ARBA" id="ARBA00004651"/>
    </source>
</evidence>
<reference evidence="9 10" key="1">
    <citation type="journal article" date="2013" name="ISME J.">
        <title>A metabolic model for members of the genus Tetrasphaera involved in enhanced biological phosphorus removal.</title>
        <authorList>
            <person name="Kristiansen R."/>
            <person name="Nguyen H.T.T."/>
            <person name="Saunders A.M."/>
            <person name="Nielsen J.L."/>
            <person name="Wimmer R."/>
            <person name="Le V.Q."/>
            <person name="McIlroy S.J."/>
            <person name="Petrovski S."/>
            <person name="Seviour R.J."/>
            <person name="Calteau A."/>
            <person name="Nielsen K.L."/>
            <person name="Nielsen P.H."/>
        </authorList>
    </citation>
    <scope>NUCLEOTIDE SEQUENCE [LARGE SCALE GENOMIC DNA]</scope>
    <source>
        <strain evidence="9 10">T1-X7</strain>
    </source>
</reference>
<dbReference type="STRING" id="1194083.BN12_2760001"/>
<feature type="transmembrane region" description="Helical" evidence="8">
    <location>
        <begin position="144"/>
        <end position="165"/>
    </location>
</feature>
<comment type="similarity">
    <text evidence="2">Belongs to the binding-protein-dependent transport system permease family. FecCD subfamily.</text>
</comment>
<feature type="transmembrane region" description="Helical" evidence="8">
    <location>
        <begin position="304"/>
        <end position="321"/>
    </location>
</feature>
<dbReference type="Proteomes" id="UP000035721">
    <property type="component" value="Unassembled WGS sequence"/>
</dbReference>
<comment type="caution">
    <text evidence="9">The sequence shown here is derived from an EMBL/GenBank/DDBJ whole genome shotgun (WGS) entry which is preliminary data.</text>
</comment>
<dbReference type="GO" id="GO:0022857">
    <property type="term" value="F:transmembrane transporter activity"/>
    <property type="evidence" value="ECO:0007669"/>
    <property type="project" value="InterPro"/>
</dbReference>